<evidence type="ECO:0000313" key="2">
    <source>
        <dbReference type="EMBL" id="MBP1921404.1"/>
    </source>
</evidence>
<evidence type="ECO:0000256" key="1">
    <source>
        <dbReference type="SAM" id="Phobius"/>
    </source>
</evidence>
<accession>A0A8T4GAE3</accession>
<gene>
    <name evidence="2" type="ORF">J2751_000393</name>
</gene>
<reference evidence="2" key="1">
    <citation type="submission" date="2021-03" db="EMBL/GenBank/DDBJ databases">
        <title>Genomic Encyclopedia of Type Strains, Phase IV (KMG-IV): sequencing the most valuable type-strain genomes for metagenomic binning, comparative biology and taxonomic classification.</title>
        <authorList>
            <person name="Goeker M."/>
        </authorList>
    </citation>
    <scope>NUCLEOTIDE SEQUENCE</scope>
    <source>
        <strain evidence="2">DSM 23564</strain>
    </source>
</reference>
<dbReference type="AlphaFoldDB" id="A0A8T4GAE3"/>
<evidence type="ECO:0000313" key="3">
    <source>
        <dbReference type="Proteomes" id="UP000823588"/>
    </source>
</evidence>
<keyword evidence="1" id="KW-0472">Membrane</keyword>
<dbReference type="RefSeq" id="WP_209482785.1">
    <property type="nucleotide sequence ID" value="NZ_JAGGKQ010000002.1"/>
</dbReference>
<organism evidence="2 3">
    <name type="scientific">Halorubrum alkaliphilum</name>
    <dbReference type="NCBI Taxonomy" id="261290"/>
    <lineage>
        <taxon>Archaea</taxon>
        <taxon>Methanobacteriati</taxon>
        <taxon>Methanobacteriota</taxon>
        <taxon>Stenosarchaea group</taxon>
        <taxon>Halobacteria</taxon>
        <taxon>Halobacteriales</taxon>
        <taxon>Haloferacaceae</taxon>
        <taxon>Halorubrum</taxon>
    </lineage>
</organism>
<comment type="caution">
    <text evidence="2">The sequence shown here is derived from an EMBL/GenBank/DDBJ whole genome shotgun (WGS) entry which is preliminary data.</text>
</comment>
<proteinExistence type="predicted"/>
<protein>
    <submittedName>
        <fullName evidence="2">Uncharacterized protein</fullName>
    </submittedName>
</protein>
<dbReference type="Proteomes" id="UP000823588">
    <property type="component" value="Unassembled WGS sequence"/>
</dbReference>
<keyword evidence="1" id="KW-0812">Transmembrane</keyword>
<name>A0A8T4GAE3_9EURY</name>
<keyword evidence="3" id="KW-1185">Reference proteome</keyword>
<dbReference type="EMBL" id="JAGGKQ010000002">
    <property type="protein sequence ID" value="MBP1921404.1"/>
    <property type="molecule type" value="Genomic_DNA"/>
</dbReference>
<sequence>MSTHARSSAELSTLKTISIVLAFTAAVGLTLGTAGFASIDADRGIEMTVTDDESAYFGINETDEIPMNEPAAPVVFWNQFDVPLTSLDVEPTAGGNATVKLVDAPDEIDVGGSAPVTVFVHCNGEETMDLAFEVTATGDSVRVDTTVERTFDCTPSGADIDVTFVGQGAGHVEISGPESVFPLNDVVVYWEQGGEEHSTVVSVARSGEKIEAREGVNGKIVAVEITQYGVYVEPGGSDDAPNPPAEGGS</sequence>
<feature type="transmembrane region" description="Helical" evidence="1">
    <location>
        <begin position="16"/>
        <end position="37"/>
    </location>
</feature>
<keyword evidence="1" id="KW-1133">Transmembrane helix</keyword>